<evidence type="ECO:0000313" key="2">
    <source>
        <dbReference type="EMBL" id="ROO83476.1"/>
    </source>
</evidence>
<dbReference type="AlphaFoldDB" id="A0A3N1CQ84"/>
<feature type="signal peptide" evidence="1">
    <location>
        <begin position="1"/>
        <end position="26"/>
    </location>
</feature>
<accession>A0A3N1CQ84</accession>
<name>A0A3N1CQ84_9ACTN</name>
<evidence type="ECO:0000256" key="1">
    <source>
        <dbReference type="SAM" id="SignalP"/>
    </source>
</evidence>
<dbReference type="Proteomes" id="UP000272400">
    <property type="component" value="Unassembled WGS sequence"/>
</dbReference>
<comment type="caution">
    <text evidence="2">The sequence shown here is derived from an EMBL/GenBank/DDBJ whole genome shotgun (WGS) entry which is preliminary data.</text>
</comment>
<proteinExistence type="predicted"/>
<keyword evidence="1" id="KW-0732">Signal</keyword>
<protein>
    <submittedName>
        <fullName evidence="2">Uncharacterized protein</fullName>
    </submittedName>
</protein>
<sequence length="150" mass="16170">MRTFLTVAVASAAVLAPLAVTAPASAAGTVCTTDKVPAFKKVIDVRPGGVGKVTRKHPYGAFAGRYTKRKYIEEVDMYVHVPTGKKKTVLFAKNAQICVLYTSDVGGVKMKRTGLKGLAKAVDHPAMNPQWGLRFNGKGRITVAYQIYMP</sequence>
<keyword evidence="3" id="KW-1185">Reference proteome</keyword>
<dbReference type="OrthoDB" id="9859004at2"/>
<dbReference type="EMBL" id="RJKE01000001">
    <property type="protein sequence ID" value="ROO83476.1"/>
    <property type="molecule type" value="Genomic_DNA"/>
</dbReference>
<gene>
    <name evidence="2" type="ORF">EDD29_0979</name>
</gene>
<reference evidence="2 3" key="1">
    <citation type="submission" date="2018-11" db="EMBL/GenBank/DDBJ databases">
        <title>Sequencing the genomes of 1000 actinobacteria strains.</title>
        <authorList>
            <person name="Klenk H.-P."/>
        </authorList>
    </citation>
    <scope>NUCLEOTIDE SEQUENCE [LARGE SCALE GENOMIC DNA]</scope>
    <source>
        <strain evidence="2 3">DSM 44254</strain>
    </source>
</reference>
<organism evidence="2 3">
    <name type="scientific">Actinocorallia herbida</name>
    <dbReference type="NCBI Taxonomy" id="58109"/>
    <lineage>
        <taxon>Bacteria</taxon>
        <taxon>Bacillati</taxon>
        <taxon>Actinomycetota</taxon>
        <taxon>Actinomycetes</taxon>
        <taxon>Streptosporangiales</taxon>
        <taxon>Thermomonosporaceae</taxon>
        <taxon>Actinocorallia</taxon>
    </lineage>
</organism>
<dbReference type="RefSeq" id="WP_123662676.1">
    <property type="nucleotide sequence ID" value="NZ_RJKE01000001.1"/>
</dbReference>
<evidence type="ECO:0000313" key="3">
    <source>
        <dbReference type="Proteomes" id="UP000272400"/>
    </source>
</evidence>
<feature type="chain" id="PRO_5017996848" evidence="1">
    <location>
        <begin position="27"/>
        <end position="150"/>
    </location>
</feature>